<evidence type="ECO:0000256" key="1">
    <source>
        <dbReference type="SAM" id="MobiDB-lite"/>
    </source>
</evidence>
<feature type="compositionally biased region" description="Low complexity" evidence="1">
    <location>
        <begin position="32"/>
        <end position="45"/>
    </location>
</feature>
<protein>
    <submittedName>
        <fullName evidence="2">Uncharacterized protein</fullName>
    </submittedName>
</protein>
<dbReference type="AlphaFoldDB" id="A0A9D4LBG8"/>
<gene>
    <name evidence="2" type="ORF">DPMN_096499</name>
</gene>
<reference evidence="2" key="2">
    <citation type="submission" date="2020-11" db="EMBL/GenBank/DDBJ databases">
        <authorList>
            <person name="McCartney M.A."/>
            <person name="Auch B."/>
            <person name="Kono T."/>
            <person name="Mallez S."/>
            <person name="Becker A."/>
            <person name="Gohl D.M."/>
            <person name="Silverstein K.A.T."/>
            <person name="Koren S."/>
            <person name="Bechman K.B."/>
            <person name="Herman A."/>
            <person name="Abrahante J.E."/>
            <person name="Garbe J."/>
        </authorList>
    </citation>
    <scope>NUCLEOTIDE SEQUENCE</scope>
    <source>
        <strain evidence="2">Duluth1</strain>
        <tissue evidence="2">Whole animal</tissue>
    </source>
</reference>
<evidence type="ECO:0000313" key="3">
    <source>
        <dbReference type="Proteomes" id="UP000828390"/>
    </source>
</evidence>
<comment type="caution">
    <text evidence="2">The sequence shown here is derived from an EMBL/GenBank/DDBJ whole genome shotgun (WGS) entry which is preliminary data.</text>
</comment>
<dbReference type="EMBL" id="JAIWYP010000003">
    <property type="protein sequence ID" value="KAH3853961.1"/>
    <property type="molecule type" value="Genomic_DNA"/>
</dbReference>
<proteinExistence type="predicted"/>
<name>A0A9D4LBG8_DREPO</name>
<feature type="region of interest" description="Disordered" evidence="1">
    <location>
        <begin position="32"/>
        <end position="54"/>
    </location>
</feature>
<keyword evidence="3" id="KW-1185">Reference proteome</keyword>
<reference evidence="2" key="1">
    <citation type="journal article" date="2019" name="bioRxiv">
        <title>The Genome of the Zebra Mussel, Dreissena polymorpha: A Resource for Invasive Species Research.</title>
        <authorList>
            <person name="McCartney M.A."/>
            <person name="Auch B."/>
            <person name="Kono T."/>
            <person name="Mallez S."/>
            <person name="Zhang Y."/>
            <person name="Obille A."/>
            <person name="Becker A."/>
            <person name="Abrahante J.E."/>
            <person name="Garbe J."/>
            <person name="Badalamenti J.P."/>
            <person name="Herman A."/>
            <person name="Mangelson H."/>
            <person name="Liachko I."/>
            <person name="Sullivan S."/>
            <person name="Sone E.D."/>
            <person name="Koren S."/>
            <person name="Silverstein K.A.T."/>
            <person name="Beckman K.B."/>
            <person name="Gohl D.M."/>
        </authorList>
    </citation>
    <scope>NUCLEOTIDE SEQUENCE</scope>
    <source>
        <strain evidence="2">Duluth1</strain>
        <tissue evidence="2">Whole animal</tissue>
    </source>
</reference>
<accession>A0A9D4LBG8</accession>
<evidence type="ECO:0000313" key="2">
    <source>
        <dbReference type="EMBL" id="KAH3853961.1"/>
    </source>
</evidence>
<dbReference type="Proteomes" id="UP000828390">
    <property type="component" value="Unassembled WGS sequence"/>
</dbReference>
<organism evidence="2 3">
    <name type="scientific">Dreissena polymorpha</name>
    <name type="common">Zebra mussel</name>
    <name type="synonym">Mytilus polymorpha</name>
    <dbReference type="NCBI Taxonomy" id="45954"/>
    <lineage>
        <taxon>Eukaryota</taxon>
        <taxon>Metazoa</taxon>
        <taxon>Spiralia</taxon>
        <taxon>Lophotrochozoa</taxon>
        <taxon>Mollusca</taxon>
        <taxon>Bivalvia</taxon>
        <taxon>Autobranchia</taxon>
        <taxon>Heteroconchia</taxon>
        <taxon>Euheterodonta</taxon>
        <taxon>Imparidentia</taxon>
        <taxon>Neoheterodontei</taxon>
        <taxon>Myida</taxon>
        <taxon>Dreissenoidea</taxon>
        <taxon>Dreissenidae</taxon>
        <taxon>Dreissena</taxon>
    </lineage>
</organism>
<sequence length="54" mass="5628">MYKVVVIPFHSQGLTISKKLAPCQIVYIAPRSSSTLSSSLSVASSGPVMNTSAS</sequence>